<feature type="domain" description="ABC transporter" evidence="4">
    <location>
        <begin position="4"/>
        <end position="235"/>
    </location>
</feature>
<reference evidence="5 6" key="1">
    <citation type="submission" date="2018-03" db="EMBL/GenBank/DDBJ databases">
        <title>Genomic Encyclopedia of Archaeal and Bacterial Type Strains, Phase II (KMG-II): from individual species to whole genera.</title>
        <authorList>
            <person name="Goeker M."/>
        </authorList>
    </citation>
    <scope>NUCLEOTIDE SEQUENCE [LARGE SCALE GENOMIC DNA]</scope>
    <source>
        <strain evidence="5 6">DSM 45312</strain>
    </source>
</reference>
<dbReference type="PANTHER" id="PTHR43875">
    <property type="entry name" value="MALTODEXTRIN IMPORT ATP-BINDING PROTEIN MSMX"/>
    <property type="match status" value="1"/>
</dbReference>
<name>A0A2P8DLF9_9ACTN</name>
<dbReference type="InterPro" id="IPR015855">
    <property type="entry name" value="ABC_transpr_MalK-like"/>
</dbReference>
<evidence type="ECO:0000256" key="2">
    <source>
        <dbReference type="ARBA" id="ARBA00022741"/>
    </source>
</evidence>
<dbReference type="InterPro" id="IPR047641">
    <property type="entry name" value="ABC_transpr_MalK/UgpC-like"/>
</dbReference>
<keyword evidence="3 5" id="KW-0067">ATP-binding</keyword>
<sequence length="413" mass="44696">MANVHLAGVSKIYPDGTRAVDGLDLDITEGELLVLVGPSGCGKTTALRMVAGLEEISGGAVRIGERLVNAVPARDRDVAMVFQSYALYPHLTVRDNIGFGLQLRKVPKAVIRENVEAAAATLGLTEHLDRKPRNLSGGQRQRVAMGRAIVRRPQAFLMDEPLSNLDAKLRVQMRAEISRIQRDLGVTTIYVTHDQVEAMTLGDRVAVMKKGVLQQVAPPQELYERPVNVFVAGFIGSPAMNLLQVRLEPEGGGLAVAVGGQRLTVPADLLARRPRLREFSGRDIGMGIRPEDLHDADLHPAPDGAVLDSTTDLVEALGSELLIHFGIDAAPMVTEDTRELARDAGTEGLDAAADRAHSTAIARFSPRSAAAEGRPVRVRVDTERLYFFDPETGAAIWGDSERPEDQEREGTHA</sequence>
<proteinExistence type="predicted"/>
<dbReference type="Gene3D" id="2.40.50.140">
    <property type="entry name" value="Nucleic acid-binding proteins"/>
    <property type="match status" value="1"/>
</dbReference>
<dbReference type="InterPro" id="IPR003439">
    <property type="entry name" value="ABC_transporter-like_ATP-bd"/>
</dbReference>
<dbReference type="PANTHER" id="PTHR43875:SF1">
    <property type="entry name" value="OSMOPROTECTIVE COMPOUNDS UPTAKE ATP-BINDING PROTEIN GGTA"/>
    <property type="match status" value="1"/>
</dbReference>
<keyword evidence="1" id="KW-0813">Transport</keyword>
<accession>A0A2P8DLF9</accession>
<dbReference type="InterPro" id="IPR003593">
    <property type="entry name" value="AAA+_ATPase"/>
</dbReference>
<dbReference type="PROSITE" id="PS50893">
    <property type="entry name" value="ABC_TRANSPORTER_2"/>
    <property type="match status" value="1"/>
</dbReference>
<dbReference type="GO" id="GO:0005524">
    <property type="term" value="F:ATP binding"/>
    <property type="evidence" value="ECO:0007669"/>
    <property type="project" value="UniProtKB-KW"/>
</dbReference>
<evidence type="ECO:0000259" key="4">
    <source>
        <dbReference type="PROSITE" id="PS50893"/>
    </source>
</evidence>
<dbReference type="SMART" id="SM00382">
    <property type="entry name" value="AAA"/>
    <property type="match status" value="1"/>
</dbReference>
<dbReference type="NCBIfam" id="NF008653">
    <property type="entry name" value="PRK11650.1"/>
    <property type="match status" value="1"/>
</dbReference>
<dbReference type="InterPro" id="IPR027417">
    <property type="entry name" value="P-loop_NTPase"/>
</dbReference>
<dbReference type="InterPro" id="IPR017871">
    <property type="entry name" value="ABC_transporter-like_CS"/>
</dbReference>
<dbReference type="InterPro" id="IPR008995">
    <property type="entry name" value="Mo/tungstate-bd_C_term_dom"/>
</dbReference>
<dbReference type="EMBL" id="PYGA01000006">
    <property type="protein sequence ID" value="PSK98045.1"/>
    <property type="molecule type" value="Genomic_DNA"/>
</dbReference>
<dbReference type="CDD" id="cd03301">
    <property type="entry name" value="ABC_MalK_N"/>
    <property type="match status" value="1"/>
</dbReference>
<protein>
    <submittedName>
        <fullName evidence="5">Carbohydrate ABC transporter ATP-binding protein (CUT1 family)</fullName>
    </submittedName>
</protein>
<dbReference type="AlphaFoldDB" id="A0A2P8DLF9"/>
<dbReference type="RefSeq" id="WP_106582787.1">
    <property type="nucleotide sequence ID" value="NZ_PYGA01000006.1"/>
</dbReference>
<dbReference type="GO" id="GO:0016887">
    <property type="term" value="F:ATP hydrolysis activity"/>
    <property type="evidence" value="ECO:0007669"/>
    <property type="project" value="InterPro"/>
</dbReference>
<dbReference type="GO" id="GO:0140359">
    <property type="term" value="F:ABC-type transporter activity"/>
    <property type="evidence" value="ECO:0007669"/>
    <property type="project" value="InterPro"/>
</dbReference>
<keyword evidence="2" id="KW-0547">Nucleotide-binding</keyword>
<dbReference type="InterPro" id="IPR012340">
    <property type="entry name" value="NA-bd_OB-fold"/>
</dbReference>
<evidence type="ECO:0000313" key="5">
    <source>
        <dbReference type="EMBL" id="PSK98045.1"/>
    </source>
</evidence>
<keyword evidence="6" id="KW-1185">Reference proteome</keyword>
<dbReference type="GO" id="GO:0008643">
    <property type="term" value="P:carbohydrate transport"/>
    <property type="evidence" value="ECO:0007669"/>
    <property type="project" value="InterPro"/>
</dbReference>
<dbReference type="Gene3D" id="2.40.50.100">
    <property type="match status" value="1"/>
</dbReference>
<dbReference type="OrthoDB" id="7838608at2"/>
<evidence type="ECO:0000256" key="1">
    <source>
        <dbReference type="ARBA" id="ARBA00022448"/>
    </source>
</evidence>
<evidence type="ECO:0000256" key="3">
    <source>
        <dbReference type="ARBA" id="ARBA00022840"/>
    </source>
</evidence>
<dbReference type="FunFam" id="3.40.50.300:FF:000042">
    <property type="entry name" value="Maltose/maltodextrin ABC transporter, ATP-binding protein"/>
    <property type="match status" value="1"/>
</dbReference>
<dbReference type="SUPFAM" id="SSF52540">
    <property type="entry name" value="P-loop containing nucleoside triphosphate hydrolases"/>
    <property type="match status" value="1"/>
</dbReference>
<comment type="caution">
    <text evidence="5">The sequence shown here is derived from an EMBL/GenBank/DDBJ whole genome shotgun (WGS) entry which is preliminary data.</text>
</comment>
<dbReference type="GO" id="GO:0055052">
    <property type="term" value="C:ATP-binding cassette (ABC) transporter complex, substrate-binding subunit-containing"/>
    <property type="evidence" value="ECO:0007669"/>
    <property type="project" value="TreeGrafter"/>
</dbReference>
<dbReference type="InterPro" id="IPR040582">
    <property type="entry name" value="OB_MalK-like"/>
</dbReference>
<dbReference type="Gene3D" id="3.40.50.300">
    <property type="entry name" value="P-loop containing nucleotide triphosphate hydrolases"/>
    <property type="match status" value="1"/>
</dbReference>
<dbReference type="PROSITE" id="PS00211">
    <property type="entry name" value="ABC_TRANSPORTER_1"/>
    <property type="match status" value="1"/>
</dbReference>
<dbReference type="Pfam" id="PF00005">
    <property type="entry name" value="ABC_tran"/>
    <property type="match status" value="1"/>
</dbReference>
<dbReference type="SUPFAM" id="SSF50331">
    <property type="entry name" value="MOP-like"/>
    <property type="match status" value="1"/>
</dbReference>
<dbReference type="Pfam" id="PF17912">
    <property type="entry name" value="OB_MalK"/>
    <property type="match status" value="1"/>
</dbReference>
<dbReference type="Proteomes" id="UP000240542">
    <property type="component" value="Unassembled WGS sequence"/>
</dbReference>
<organism evidence="5 6">
    <name type="scientific">Murinocardiopsis flavida</name>
    <dbReference type="NCBI Taxonomy" id="645275"/>
    <lineage>
        <taxon>Bacteria</taxon>
        <taxon>Bacillati</taxon>
        <taxon>Actinomycetota</taxon>
        <taxon>Actinomycetes</taxon>
        <taxon>Streptosporangiales</taxon>
        <taxon>Nocardiopsidaceae</taxon>
        <taxon>Murinocardiopsis</taxon>
    </lineage>
</organism>
<evidence type="ECO:0000313" key="6">
    <source>
        <dbReference type="Proteomes" id="UP000240542"/>
    </source>
</evidence>
<gene>
    <name evidence="5" type="ORF">CLV63_10693</name>
</gene>